<protein>
    <recommendedName>
        <fullName evidence="2">histidine kinase</fullName>
        <ecNumber evidence="2">2.7.13.3</ecNumber>
    </recommendedName>
</protein>
<keyword evidence="13" id="KW-1185">Reference proteome</keyword>
<evidence type="ECO:0000256" key="10">
    <source>
        <dbReference type="SAM" id="SignalP"/>
    </source>
</evidence>
<evidence type="ECO:0000256" key="6">
    <source>
        <dbReference type="ARBA" id="ARBA00022777"/>
    </source>
</evidence>
<gene>
    <name evidence="12" type="ORF">ACFQZI_07005</name>
</gene>
<comment type="caution">
    <text evidence="12">The sequence shown here is derived from an EMBL/GenBank/DDBJ whole genome shotgun (WGS) entry which is preliminary data.</text>
</comment>
<evidence type="ECO:0000256" key="1">
    <source>
        <dbReference type="ARBA" id="ARBA00000085"/>
    </source>
</evidence>
<keyword evidence="3" id="KW-0597">Phosphoprotein</keyword>
<evidence type="ECO:0000256" key="4">
    <source>
        <dbReference type="ARBA" id="ARBA00022679"/>
    </source>
</evidence>
<dbReference type="Gene3D" id="3.30.565.10">
    <property type="entry name" value="Histidine kinase-like ATPase, C-terminal domain"/>
    <property type="match status" value="1"/>
</dbReference>
<dbReference type="SUPFAM" id="SSF55874">
    <property type="entry name" value="ATPase domain of HSP90 chaperone/DNA topoisomerase II/histidine kinase"/>
    <property type="match status" value="1"/>
</dbReference>
<keyword evidence="6 12" id="KW-0418">Kinase</keyword>
<accession>A0ABW2ZEJ1</accession>
<feature type="repeat" description="TPR" evidence="8">
    <location>
        <begin position="243"/>
        <end position="276"/>
    </location>
</feature>
<dbReference type="PROSITE" id="PS50005">
    <property type="entry name" value="TPR"/>
    <property type="match status" value="1"/>
</dbReference>
<dbReference type="GO" id="GO:0016301">
    <property type="term" value="F:kinase activity"/>
    <property type="evidence" value="ECO:0007669"/>
    <property type="project" value="UniProtKB-KW"/>
</dbReference>
<dbReference type="InterPro" id="IPR019734">
    <property type="entry name" value="TPR_rpt"/>
</dbReference>
<keyword evidence="8" id="KW-0802">TPR repeat</keyword>
<keyword evidence="4" id="KW-0808">Transferase</keyword>
<evidence type="ECO:0000256" key="5">
    <source>
        <dbReference type="ARBA" id="ARBA00022741"/>
    </source>
</evidence>
<dbReference type="RefSeq" id="WP_377140291.1">
    <property type="nucleotide sequence ID" value="NZ_JBHTIA010000003.1"/>
</dbReference>
<keyword evidence="9" id="KW-0472">Membrane</keyword>
<keyword evidence="9" id="KW-1133">Transmembrane helix</keyword>
<dbReference type="PANTHER" id="PTHR41523">
    <property type="entry name" value="TWO-COMPONENT SYSTEM SENSOR PROTEIN"/>
    <property type="match status" value="1"/>
</dbReference>
<comment type="catalytic activity">
    <reaction evidence="1">
        <text>ATP + protein L-histidine = ADP + protein N-phospho-L-histidine.</text>
        <dbReference type="EC" id="2.7.13.3"/>
    </reaction>
</comment>
<dbReference type="Proteomes" id="UP001597073">
    <property type="component" value="Unassembled WGS sequence"/>
</dbReference>
<evidence type="ECO:0000313" key="13">
    <source>
        <dbReference type="Proteomes" id="UP001597073"/>
    </source>
</evidence>
<dbReference type="Gene3D" id="1.25.40.10">
    <property type="entry name" value="Tetratricopeptide repeat domain"/>
    <property type="match status" value="1"/>
</dbReference>
<feature type="chain" id="PRO_5046281984" description="histidine kinase" evidence="10">
    <location>
        <begin position="22"/>
        <end position="747"/>
    </location>
</feature>
<keyword evidence="10" id="KW-0732">Signal</keyword>
<sequence length="747" mass="84337">MLHSAFLVVLMITVVSSPALSQSTGIQKKDSLEIFSLAGKARQLLSKPNPQEADIVKAEDIIKQALQRSEKLTFKKGEGKSLLLLSSVFKARKDENRGRATLERAVITFRSDSLLKEDEADACMELAGYYPITDAKSLEKKIGLYEYAVKLLYKAVPKSIKLANSLKYLGDLYNVKDDNVTSIERLQAAVSVYKTIKYDKLQDIYCLLGAVLNRTGASREGLKYLLLAEKAALRYNDSSATVATLYNRLGNVYNSLNQLQEANKALRKSLIYARHNHDTEAILIVSANLGWSYIRIDKPEKAILTLKEALKDEKLLDTAHRISLNTTLMEAYIIKHDAANALKCNDAIKNMIGQFYLYDFLIINYHRAAAKLFLMTRNFEECQRQVDATVAITKNGSVSDMASIENILYKLDSARNRPWDALNHLNRYKLLSDSLNRRNHDRELSQMQIEYETEKKDLDIASLQQRSKLQERALGSEKLVRNLSVAGMLLFVLFTAVLFASYRLKQKSNRELQNKQNAINAQNLSLRHLLTEREWLIKEVHHRVKNNFQIVISLLDSQSSFLLDENALDVLRESRHRMHSISLVHQKLYQDKNLTGINIKGYITELIGFLKESFSTGTRIRFDCNIPDLLFDVSQVVPLGLIINEAITNSIKYAFKNQTDCVISINMEETNDHLIGLSIKDNGCGLPSDFNLDTCATLGMNLISGLTRQLQGELSFSVSDGLTILISFERLKTLGSRSASADSDIII</sequence>
<name>A0ABW2ZEJ1_9SPHI</name>
<feature type="signal peptide" evidence="10">
    <location>
        <begin position="1"/>
        <end position="21"/>
    </location>
</feature>
<evidence type="ECO:0000256" key="9">
    <source>
        <dbReference type="SAM" id="Phobius"/>
    </source>
</evidence>
<evidence type="ECO:0000256" key="8">
    <source>
        <dbReference type="PROSITE-ProRule" id="PRU00339"/>
    </source>
</evidence>
<evidence type="ECO:0000313" key="12">
    <source>
        <dbReference type="EMBL" id="MFD0764596.1"/>
    </source>
</evidence>
<keyword evidence="7" id="KW-0067">ATP-binding</keyword>
<dbReference type="Pfam" id="PF07568">
    <property type="entry name" value="HisKA_2"/>
    <property type="match status" value="1"/>
</dbReference>
<keyword evidence="5" id="KW-0547">Nucleotide-binding</keyword>
<dbReference type="EMBL" id="JBHTIA010000003">
    <property type="protein sequence ID" value="MFD0764596.1"/>
    <property type="molecule type" value="Genomic_DNA"/>
</dbReference>
<feature type="domain" description="Signal transduction histidine kinase subgroup 2 dimerisation and phosphoacceptor" evidence="11">
    <location>
        <begin position="539"/>
        <end position="613"/>
    </location>
</feature>
<feature type="transmembrane region" description="Helical" evidence="9">
    <location>
        <begin position="483"/>
        <end position="502"/>
    </location>
</feature>
<organism evidence="12 13">
    <name type="scientific">Mucilaginibacter lutimaris</name>
    <dbReference type="NCBI Taxonomy" id="931629"/>
    <lineage>
        <taxon>Bacteria</taxon>
        <taxon>Pseudomonadati</taxon>
        <taxon>Bacteroidota</taxon>
        <taxon>Sphingobacteriia</taxon>
        <taxon>Sphingobacteriales</taxon>
        <taxon>Sphingobacteriaceae</taxon>
        <taxon>Mucilaginibacter</taxon>
    </lineage>
</organism>
<dbReference type="EC" id="2.7.13.3" evidence="2"/>
<dbReference type="Pfam" id="PF13424">
    <property type="entry name" value="TPR_12"/>
    <property type="match status" value="1"/>
</dbReference>
<dbReference type="InterPro" id="IPR011990">
    <property type="entry name" value="TPR-like_helical_dom_sf"/>
</dbReference>
<dbReference type="InterPro" id="IPR011495">
    <property type="entry name" value="Sig_transdc_His_kin_sub2_dim/P"/>
</dbReference>
<keyword evidence="9" id="KW-0812">Transmembrane</keyword>
<dbReference type="PANTHER" id="PTHR41523:SF8">
    <property type="entry name" value="ETHYLENE RESPONSE SENSOR PROTEIN"/>
    <property type="match status" value="1"/>
</dbReference>
<dbReference type="InterPro" id="IPR036890">
    <property type="entry name" value="HATPase_C_sf"/>
</dbReference>
<evidence type="ECO:0000259" key="11">
    <source>
        <dbReference type="Pfam" id="PF07568"/>
    </source>
</evidence>
<evidence type="ECO:0000256" key="7">
    <source>
        <dbReference type="ARBA" id="ARBA00022840"/>
    </source>
</evidence>
<dbReference type="SUPFAM" id="SSF48452">
    <property type="entry name" value="TPR-like"/>
    <property type="match status" value="1"/>
</dbReference>
<proteinExistence type="predicted"/>
<evidence type="ECO:0000256" key="2">
    <source>
        <dbReference type="ARBA" id="ARBA00012438"/>
    </source>
</evidence>
<evidence type="ECO:0000256" key="3">
    <source>
        <dbReference type="ARBA" id="ARBA00022553"/>
    </source>
</evidence>
<reference evidence="13" key="1">
    <citation type="journal article" date="2019" name="Int. J. Syst. Evol. Microbiol.">
        <title>The Global Catalogue of Microorganisms (GCM) 10K type strain sequencing project: providing services to taxonomists for standard genome sequencing and annotation.</title>
        <authorList>
            <consortium name="The Broad Institute Genomics Platform"/>
            <consortium name="The Broad Institute Genome Sequencing Center for Infectious Disease"/>
            <person name="Wu L."/>
            <person name="Ma J."/>
        </authorList>
    </citation>
    <scope>NUCLEOTIDE SEQUENCE [LARGE SCALE GENOMIC DNA]</scope>
    <source>
        <strain evidence="13">CCUG 60742</strain>
    </source>
</reference>